<proteinExistence type="predicted"/>
<evidence type="ECO:0000313" key="6">
    <source>
        <dbReference type="Proteomes" id="UP001369082"/>
    </source>
</evidence>
<evidence type="ECO:0000256" key="1">
    <source>
        <dbReference type="ARBA" id="ARBA00023015"/>
    </source>
</evidence>
<evidence type="ECO:0000256" key="2">
    <source>
        <dbReference type="ARBA" id="ARBA00023125"/>
    </source>
</evidence>
<name>A0ABU9GPE8_9GAMM</name>
<keyword evidence="6" id="KW-1185">Reference proteome</keyword>
<organism evidence="5 6">
    <name type="scientific">Psychromonas aquatilis</name>
    <dbReference type="NCBI Taxonomy" id="2005072"/>
    <lineage>
        <taxon>Bacteria</taxon>
        <taxon>Pseudomonadati</taxon>
        <taxon>Pseudomonadota</taxon>
        <taxon>Gammaproteobacteria</taxon>
        <taxon>Alteromonadales</taxon>
        <taxon>Psychromonadaceae</taxon>
        <taxon>Psychromonas</taxon>
    </lineage>
</organism>
<dbReference type="PANTHER" id="PTHR30146:SF109">
    <property type="entry name" value="HTH-TYPE TRANSCRIPTIONAL REGULATOR GALS"/>
    <property type="match status" value="1"/>
</dbReference>
<dbReference type="InterPro" id="IPR001761">
    <property type="entry name" value="Peripla_BP/Lac1_sug-bd_dom"/>
</dbReference>
<sequence>MSIKKLAEYLGLSKSTVSRALNGYLDVNKDTREKVLKAAQELGYKANPTAKRLASGKSRTLGIILPSDSNMFVSPAFAKVLVSLSEFLAQQDYQLIVTTIFDWQDETQVYLDLITSGLVDGIFIARTRCNDLRLTLLEKHRFPYVCFGFEEGFSKESFIDVDNQQAFYQLTQRQISLGHTQIAFINASAELTLSQARKEGYLRAMKEAGLVIESDWILHAELKQENALLMTEQLMQSNNPPTSILCADDSMALGAIASCEALGYKPGINIAITGYGDYQHSRYVKPAITTIKYDTSAVGKEMAKLMLNKLENTAFHIQNWHQTEMLVRQSDCHARASKI</sequence>
<gene>
    <name evidence="5" type="ORF">V6256_06030</name>
</gene>
<evidence type="ECO:0000313" key="5">
    <source>
        <dbReference type="EMBL" id="MEL0629161.1"/>
    </source>
</evidence>
<accession>A0ABU9GPE8</accession>
<reference evidence="5 6" key="1">
    <citation type="submission" date="2024-02" db="EMBL/GenBank/DDBJ databases">
        <title>Bacteria isolated from the canopy kelp, Nereocystis luetkeana.</title>
        <authorList>
            <person name="Pfister C.A."/>
            <person name="Younker I.T."/>
            <person name="Light S.H."/>
        </authorList>
    </citation>
    <scope>NUCLEOTIDE SEQUENCE [LARGE SCALE GENOMIC DNA]</scope>
    <source>
        <strain evidence="5 6">TI.1.05</strain>
    </source>
</reference>
<feature type="domain" description="HTH lacI-type" evidence="4">
    <location>
        <begin position="1"/>
        <end position="55"/>
    </location>
</feature>
<dbReference type="SUPFAM" id="SSF53822">
    <property type="entry name" value="Periplasmic binding protein-like I"/>
    <property type="match status" value="1"/>
</dbReference>
<dbReference type="Gene3D" id="1.10.260.40">
    <property type="entry name" value="lambda repressor-like DNA-binding domains"/>
    <property type="match status" value="1"/>
</dbReference>
<dbReference type="InterPro" id="IPR010982">
    <property type="entry name" value="Lambda_DNA-bd_dom_sf"/>
</dbReference>
<dbReference type="InterPro" id="IPR028082">
    <property type="entry name" value="Peripla_BP_I"/>
</dbReference>
<dbReference type="InterPro" id="IPR000843">
    <property type="entry name" value="HTH_LacI"/>
</dbReference>
<dbReference type="CDD" id="cd01392">
    <property type="entry name" value="HTH_LacI"/>
    <property type="match status" value="1"/>
</dbReference>
<keyword evidence="2 5" id="KW-0238">DNA-binding</keyword>
<keyword evidence="3" id="KW-0804">Transcription</keyword>
<keyword evidence="1" id="KW-0805">Transcription regulation</keyword>
<dbReference type="RefSeq" id="WP_341597173.1">
    <property type="nucleotide sequence ID" value="NZ_JBAKAZ010000016.1"/>
</dbReference>
<dbReference type="PANTHER" id="PTHR30146">
    <property type="entry name" value="LACI-RELATED TRANSCRIPTIONAL REPRESSOR"/>
    <property type="match status" value="1"/>
</dbReference>
<dbReference type="SUPFAM" id="SSF47413">
    <property type="entry name" value="lambda repressor-like DNA-binding domains"/>
    <property type="match status" value="1"/>
</dbReference>
<dbReference type="Pfam" id="PF00532">
    <property type="entry name" value="Peripla_BP_1"/>
    <property type="match status" value="1"/>
</dbReference>
<dbReference type="Pfam" id="PF00356">
    <property type="entry name" value="LacI"/>
    <property type="match status" value="1"/>
</dbReference>
<evidence type="ECO:0000256" key="3">
    <source>
        <dbReference type="ARBA" id="ARBA00023163"/>
    </source>
</evidence>
<protein>
    <submittedName>
        <fullName evidence="5">LacI family DNA-binding transcriptional regulator</fullName>
    </submittedName>
</protein>
<dbReference type="SMART" id="SM00354">
    <property type="entry name" value="HTH_LACI"/>
    <property type="match status" value="1"/>
</dbReference>
<dbReference type="Gene3D" id="3.40.50.2300">
    <property type="match status" value="2"/>
</dbReference>
<dbReference type="GO" id="GO:0003677">
    <property type="term" value="F:DNA binding"/>
    <property type="evidence" value="ECO:0007669"/>
    <property type="project" value="UniProtKB-KW"/>
</dbReference>
<dbReference type="PROSITE" id="PS50932">
    <property type="entry name" value="HTH_LACI_2"/>
    <property type="match status" value="1"/>
</dbReference>
<dbReference type="Proteomes" id="UP001369082">
    <property type="component" value="Unassembled WGS sequence"/>
</dbReference>
<dbReference type="EMBL" id="JBAKAZ010000016">
    <property type="protein sequence ID" value="MEL0629161.1"/>
    <property type="molecule type" value="Genomic_DNA"/>
</dbReference>
<comment type="caution">
    <text evidence="5">The sequence shown here is derived from an EMBL/GenBank/DDBJ whole genome shotgun (WGS) entry which is preliminary data.</text>
</comment>
<evidence type="ECO:0000259" key="4">
    <source>
        <dbReference type="PROSITE" id="PS50932"/>
    </source>
</evidence>